<organism evidence="5 6">
    <name type="scientific">Polaribacter gangjinensis</name>
    <dbReference type="NCBI Taxonomy" id="574710"/>
    <lineage>
        <taxon>Bacteria</taxon>
        <taxon>Pseudomonadati</taxon>
        <taxon>Bacteroidota</taxon>
        <taxon>Flavobacteriia</taxon>
        <taxon>Flavobacteriales</taxon>
        <taxon>Flavobacteriaceae</taxon>
    </lineage>
</organism>
<dbReference type="Proteomes" id="UP000237608">
    <property type="component" value="Unassembled WGS sequence"/>
</dbReference>
<proteinExistence type="inferred from homology"/>
<dbReference type="PROSITE" id="PS00868">
    <property type="entry name" value="CYS_MET_METAB_PP"/>
    <property type="match status" value="1"/>
</dbReference>
<dbReference type="SUPFAM" id="SSF53383">
    <property type="entry name" value="PLP-dependent transferases"/>
    <property type="match status" value="1"/>
</dbReference>
<keyword evidence="2 3" id="KW-0663">Pyridoxal phosphate</keyword>
<dbReference type="GO" id="GO:0019346">
    <property type="term" value="P:transsulfuration"/>
    <property type="evidence" value="ECO:0007669"/>
    <property type="project" value="InterPro"/>
</dbReference>
<evidence type="ECO:0000256" key="1">
    <source>
        <dbReference type="ARBA" id="ARBA00001933"/>
    </source>
</evidence>
<comment type="caution">
    <text evidence="5">The sequence shown here is derived from an EMBL/GenBank/DDBJ whole genome shotgun (WGS) entry which is preliminary data.</text>
</comment>
<protein>
    <submittedName>
        <fullName evidence="5">Cystathionine beta-lyase</fullName>
    </submittedName>
</protein>
<dbReference type="Pfam" id="PF01053">
    <property type="entry name" value="Cys_Met_Meta_PP"/>
    <property type="match status" value="1"/>
</dbReference>
<evidence type="ECO:0000313" key="5">
    <source>
        <dbReference type="EMBL" id="PQJ74585.1"/>
    </source>
</evidence>
<evidence type="ECO:0000256" key="4">
    <source>
        <dbReference type="RuleBase" id="RU362118"/>
    </source>
</evidence>
<dbReference type="PANTHER" id="PTHR11808">
    <property type="entry name" value="TRANS-SULFURATION ENZYME FAMILY MEMBER"/>
    <property type="match status" value="1"/>
</dbReference>
<dbReference type="InterPro" id="IPR015421">
    <property type="entry name" value="PyrdxlP-dep_Trfase_major"/>
</dbReference>
<dbReference type="OrthoDB" id="9803729at2"/>
<gene>
    <name evidence="5" type="ORF">BTO13_04625</name>
</gene>
<dbReference type="FunFam" id="3.40.640.10:FF:000046">
    <property type="entry name" value="Cystathionine gamma-lyase"/>
    <property type="match status" value="1"/>
</dbReference>
<dbReference type="Gene3D" id="3.90.1150.10">
    <property type="entry name" value="Aspartate Aminotransferase, domain 1"/>
    <property type="match status" value="1"/>
</dbReference>
<evidence type="ECO:0000256" key="3">
    <source>
        <dbReference type="PIRSR" id="PIRSR001434-2"/>
    </source>
</evidence>
<evidence type="ECO:0000313" key="6">
    <source>
        <dbReference type="Proteomes" id="UP000237608"/>
    </source>
</evidence>
<dbReference type="InterPro" id="IPR054542">
    <property type="entry name" value="Cys_met_metab_PP"/>
</dbReference>
<sequence>MKSTKKFGINTTCVHIGEVKDEQFKGAVSPIYPSTSYAFDGVDIKRYPRYFNTPNQEMLHKKIAVLEHTEDALIFSSGMAAISAALFAFLQNGDHVIVQQVIYGGTFNFMVNEFEKFGIEYSFTESDKIEDFLPLLRPNTKVMYIETPSNPLLGITDMKAIADLSKQHQIITMIDNTFASPINQNPADFGIDIVLHSATKYMGGHSDISAGAIAASKEHIAKIWETAINYGGNLSDQTVWLLERSMKTLNLRVKEQTKNAQIMAEYLEKSEHIDAVYYPGLPSHPQYEIAKKQMKGFGAMLSFELKSHIDAMQFQRNLQLIKPSMSLAGLESTTVSPVQTTHALLSEQERLERGIKNGLIRFSVGIEEPEDLIADIELAIEKTLKK</sequence>
<dbReference type="PIRSF" id="PIRSF001434">
    <property type="entry name" value="CGS"/>
    <property type="match status" value="1"/>
</dbReference>
<accession>A0A2S7WAD6</accession>
<dbReference type="InterPro" id="IPR015424">
    <property type="entry name" value="PyrdxlP-dep_Trfase"/>
</dbReference>
<keyword evidence="6" id="KW-1185">Reference proteome</keyword>
<dbReference type="GO" id="GO:0005737">
    <property type="term" value="C:cytoplasm"/>
    <property type="evidence" value="ECO:0007669"/>
    <property type="project" value="TreeGrafter"/>
</dbReference>
<dbReference type="InterPro" id="IPR000277">
    <property type="entry name" value="Cys/Met-Metab_PyrdxlP-dep_enz"/>
</dbReference>
<dbReference type="CDD" id="cd00614">
    <property type="entry name" value="CGS_like"/>
    <property type="match status" value="1"/>
</dbReference>
<keyword evidence="5" id="KW-0456">Lyase</keyword>
<dbReference type="InterPro" id="IPR015422">
    <property type="entry name" value="PyrdxlP-dep_Trfase_small"/>
</dbReference>
<dbReference type="EMBL" id="MSCL01000001">
    <property type="protein sequence ID" value="PQJ74585.1"/>
    <property type="molecule type" value="Genomic_DNA"/>
</dbReference>
<dbReference type="GO" id="GO:0016846">
    <property type="term" value="F:carbon-sulfur lyase activity"/>
    <property type="evidence" value="ECO:0007669"/>
    <property type="project" value="TreeGrafter"/>
</dbReference>
<reference evidence="5 6" key="1">
    <citation type="submission" date="2016-12" db="EMBL/GenBank/DDBJ databases">
        <title>Trade-off between light-utilization and light-protection in marine flavobacteria.</title>
        <authorList>
            <person name="Kumagai Y."/>
            <person name="Yoshizawa S."/>
            <person name="Kogure K."/>
            <person name="Iwasaki W."/>
        </authorList>
    </citation>
    <scope>NUCLEOTIDE SEQUENCE [LARGE SCALE GENOMIC DNA]</scope>
    <source>
        <strain evidence="5 6">KCTC 22729</strain>
    </source>
</reference>
<comment type="similarity">
    <text evidence="4">Belongs to the trans-sulfuration enzymes family.</text>
</comment>
<dbReference type="RefSeq" id="WP_105045733.1">
    <property type="nucleotide sequence ID" value="NZ_CP150662.1"/>
</dbReference>
<feature type="modified residue" description="N6-(pyridoxal phosphate)lysine" evidence="3">
    <location>
        <position position="200"/>
    </location>
</feature>
<dbReference type="Gene3D" id="3.40.640.10">
    <property type="entry name" value="Type I PLP-dependent aspartate aminotransferase-like (Major domain)"/>
    <property type="match status" value="1"/>
</dbReference>
<dbReference type="AlphaFoldDB" id="A0A2S7WAD6"/>
<name>A0A2S7WAD6_9FLAO</name>
<dbReference type="GO" id="GO:0030170">
    <property type="term" value="F:pyridoxal phosphate binding"/>
    <property type="evidence" value="ECO:0007669"/>
    <property type="project" value="InterPro"/>
</dbReference>
<evidence type="ECO:0000256" key="2">
    <source>
        <dbReference type="ARBA" id="ARBA00022898"/>
    </source>
</evidence>
<comment type="cofactor">
    <cofactor evidence="1 4">
        <name>pyridoxal 5'-phosphate</name>
        <dbReference type="ChEBI" id="CHEBI:597326"/>
    </cofactor>
</comment>